<proteinExistence type="predicted"/>
<reference evidence="1 2" key="1">
    <citation type="journal article" date="2019" name="Int. J. Syst. Evol. Microbiol.">
        <title>Rufibacter sediminis sp. nov., isolated from freshwater lake sediment.</title>
        <authorList>
            <person name="Qu J.H."/>
            <person name="Zhang L.J."/>
            <person name="Fu Y.H."/>
            <person name="Li H.F."/>
        </authorList>
    </citation>
    <scope>NUCLEOTIDE SEQUENCE [LARGE SCALE GENOMIC DNA]</scope>
    <source>
        <strain evidence="1 2">H-1</strain>
    </source>
</reference>
<sequence length="353" mass="37970">MKQLLLLSGLLLGFFSTHTVVAKIWRLNNNPGTTTGDFKALQEAHDAASTGDTLYLEGSPNHYGSLSSSKKLIIIGPGYYLAENSISNINTASALVQGIVLSDGAQGSEIIGLDFFGNSVDIRTSDIFIRRNKFNNNSGDSNLEQLIWGTGRIYLNSSTANNIFITQNFGLEIHGPSYANTGILITNNLIASPGYYGEDNTQLSVNINAFTMAVFQNNIFLRGTVSSHRASFTNNIMVKGFFEERENMASNNLGNAAQFGTADGNKSNIDMSTVFNGTDSPDDRWRLKAGSPAIGAGYGSTSAKPVDAGMFWGNTPYRISGLPGIPVIYFINVQSVGSNTDPIDVTVKVRSTN</sequence>
<name>A0ABR6VTC6_9BACT</name>
<evidence type="ECO:0000313" key="2">
    <source>
        <dbReference type="Proteomes" id="UP000659698"/>
    </source>
</evidence>
<dbReference type="Gene3D" id="2.160.20.10">
    <property type="entry name" value="Single-stranded right-handed beta-helix, Pectin lyase-like"/>
    <property type="match status" value="1"/>
</dbReference>
<accession>A0ABR6VTC6</accession>
<dbReference type="Proteomes" id="UP000659698">
    <property type="component" value="Unassembled WGS sequence"/>
</dbReference>
<gene>
    <name evidence="1" type="ORF">H7U12_11975</name>
</gene>
<dbReference type="EMBL" id="JACOAF010000029">
    <property type="protein sequence ID" value="MBC3540401.1"/>
    <property type="molecule type" value="Genomic_DNA"/>
</dbReference>
<evidence type="ECO:0000313" key="1">
    <source>
        <dbReference type="EMBL" id="MBC3540401.1"/>
    </source>
</evidence>
<dbReference type="InterPro" id="IPR011050">
    <property type="entry name" value="Pectin_lyase_fold/virulence"/>
</dbReference>
<comment type="caution">
    <text evidence="1">The sequence shown here is derived from an EMBL/GenBank/DDBJ whole genome shotgun (WGS) entry which is preliminary data.</text>
</comment>
<dbReference type="RefSeq" id="WP_186638064.1">
    <property type="nucleotide sequence ID" value="NZ_JACOAF010000029.1"/>
</dbReference>
<dbReference type="InterPro" id="IPR012334">
    <property type="entry name" value="Pectin_lyas_fold"/>
</dbReference>
<keyword evidence="2" id="KW-1185">Reference proteome</keyword>
<protein>
    <recommendedName>
        <fullName evidence="3">Right handed beta helix domain-containing protein</fullName>
    </recommendedName>
</protein>
<dbReference type="SUPFAM" id="SSF51126">
    <property type="entry name" value="Pectin lyase-like"/>
    <property type="match status" value="1"/>
</dbReference>
<evidence type="ECO:0008006" key="3">
    <source>
        <dbReference type="Google" id="ProtNLM"/>
    </source>
</evidence>
<organism evidence="1 2">
    <name type="scientific">Rufibacter sediminis</name>
    <dbReference type="NCBI Taxonomy" id="2762756"/>
    <lineage>
        <taxon>Bacteria</taxon>
        <taxon>Pseudomonadati</taxon>
        <taxon>Bacteroidota</taxon>
        <taxon>Cytophagia</taxon>
        <taxon>Cytophagales</taxon>
        <taxon>Hymenobacteraceae</taxon>
        <taxon>Rufibacter</taxon>
    </lineage>
</organism>